<dbReference type="CDD" id="cd00067">
    <property type="entry name" value="GAL4"/>
    <property type="match status" value="1"/>
</dbReference>
<dbReference type="InterPro" id="IPR050797">
    <property type="entry name" value="Carb_Metab_Trans_Reg"/>
</dbReference>
<gene>
    <name evidence="4" type="ORF">DFH07DRAFT_765763</name>
</gene>
<dbReference type="GO" id="GO:0000981">
    <property type="term" value="F:DNA-binding transcription factor activity, RNA polymerase II-specific"/>
    <property type="evidence" value="ECO:0007669"/>
    <property type="project" value="InterPro"/>
</dbReference>
<dbReference type="InterPro" id="IPR001138">
    <property type="entry name" value="Zn2Cys6_DnaBD"/>
</dbReference>
<dbReference type="PROSITE" id="PS00463">
    <property type="entry name" value="ZN2_CY6_FUNGAL_1"/>
    <property type="match status" value="1"/>
</dbReference>
<sequence length="395" mass="44357">MVADSTPNPVNPVFMKRRRIYVACLNCRRRKIRCIATEETEPCERCTKKKLTCEYMAVSEENAKLGGPHEEHRKSLQRPPSHSTARPGGVDGEENFRRSNRPNPTNFGSGFGWQPSSSQFHPVEEVCGIDSLRAGGYQNPSRLQSYHPNTVIALWHYNSQPHRTTPILQHPTQPQSNFPAYGDYNHYFTNFDMHGNVSALVVPAIAGEHDNRLKHAWKGLPLVFMLLRGFGGMHKSRLEHREFSRTQWLPTFIAASFSNVACQGTHNFFSPGFSRIKLLVQAREKPERNDGLLRRSAFPDAASTITSSNFWTPNLTCPKTKIWQQARLNACDALSRGIGVPRERLSRVAASGYCSTYYDSSKPQVMTNIALSGELMGSKGNFLSDQSSLGTSRVQ</sequence>
<name>A0AAD7NXW8_9AGAR</name>
<feature type="region of interest" description="Disordered" evidence="2">
    <location>
        <begin position="63"/>
        <end position="114"/>
    </location>
</feature>
<dbReference type="PANTHER" id="PTHR31668">
    <property type="entry name" value="GLUCOSE TRANSPORT TRANSCRIPTION REGULATOR RGT1-RELATED-RELATED"/>
    <property type="match status" value="1"/>
</dbReference>
<dbReference type="SMART" id="SM00066">
    <property type="entry name" value="GAL4"/>
    <property type="match status" value="1"/>
</dbReference>
<keyword evidence="5" id="KW-1185">Reference proteome</keyword>
<dbReference type="EMBL" id="JARJLG010000007">
    <property type="protein sequence ID" value="KAJ7779483.1"/>
    <property type="molecule type" value="Genomic_DNA"/>
</dbReference>
<evidence type="ECO:0000256" key="2">
    <source>
        <dbReference type="SAM" id="MobiDB-lite"/>
    </source>
</evidence>
<dbReference type="Proteomes" id="UP001215280">
    <property type="component" value="Unassembled WGS sequence"/>
</dbReference>
<keyword evidence="1" id="KW-0539">Nucleus</keyword>
<accession>A0AAD7NXW8</accession>
<organism evidence="4 5">
    <name type="scientific">Mycena maculata</name>
    <dbReference type="NCBI Taxonomy" id="230809"/>
    <lineage>
        <taxon>Eukaryota</taxon>
        <taxon>Fungi</taxon>
        <taxon>Dikarya</taxon>
        <taxon>Basidiomycota</taxon>
        <taxon>Agaricomycotina</taxon>
        <taxon>Agaricomycetes</taxon>
        <taxon>Agaricomycetidae</taxon>
        <taxon>Agaricales</taxon>
        <taxon>Marasmiineae</taxon>
        <taxon>Mycenaceae</taxon>
        <taxon>Mycena</taxon>
    </lineage>
</organism>
<feature type="domain" description="Zn(2)-C6 fungal-type" evidence="3">
    <location>
        <begin position="23"/>
        <end position="55"/>
    </location>
</feature>
<proteinExistence type="predicted"/>
<evidence type="ECO:0000259" key="3">
    <source>
        <dbReference type="PROSITE" id="PS50048"/>
    </source>
</evidence>
<evidence type="ECO:0000313" key="4">
    <source>
        <dbReference type="EMBL" id="KAJ7779483.1"/>
    </source>
</evidence>
<dbReference type="AlphaFoldDB" id="A0AAD7NXW8"/>
<dbReference type="GO" id="GO:0008270">
    <property type="term" value="F:zinc ion binding"/>
    <property type="evidence" value="ECO:0007669"/>
    <property type="project" value="InterPro"/>
</dbReference>
<dbReference type="Pfam" id="PF00172">
    <property type="entry name" value="Zn_clus"/>
    <property type="match status" value="1"/>
</dbReference>
<dbReference type="SUPFAM" id="SSF57701">
    <property type="entry name" value="Zn2/Cys6 DNA-binding domain"/>
    <property type="match status" value="1"/>
</dbReference>
<evidence type="ECO:0000256" key="1">
    <source>
        <dbReference type="ARBA" id="ARBA00023242"/>
    </source>
</evidence>
<protein>
    <recommendedName>
        <fullName evidence="3">Zn(2)-C6 fungal-type domain-containing protein</fullName>
    </recommendedName>
</protein>
<evidence type="ECO:0000313" key="5">
    <source>
        <dbReference type="Proteomes" id="UP001215280"/>
    </source>
</evidence>
<dbReference type="InterPro" id="IPR036864">
    <property type="entry name" value="Zn2-C6_fun-type_DNA-bd_sf"/>
</dbReference>
<dbReference type="Gene3D" id="4.10.240.10">
    <property type="entry name" value="Zn(2)-C6 fungal-type DNA-binding domain"/>
    <property type="match status" value="1"/>
</dbReference>
<dbReference type="PROSITE" id="PS50048">
    <property type="entry name" value="ZN2_CY6_FUNGAL_2"/>
    <property type="match status" value="1"/>
</dbReference>
<comment type="caution">
    <text evidence="4">The sequence shown here is derived from an EMBL/GenBank/DDBJ whole genome shotgun (WGS) entry which is preliminary data.</text>
</comment>
<feature type="compositionally biased region" description="Polar residues" evidence="2">
    <location>
        <begin position="101"/>
        <end position="114"/>
    </location>
</feature>
<feature type="compositionally biased region" description="Basic and acidic residues" evidence="2">
    <location>
        <begin position="63"/>
        <end position="74"/>
    </location>
</feature>
<reference evidence="4" key="1">
    <citation type="submission" date="2023-03" db="EMBL/GenBank/DDBJ databases">
        <title>Massive genome expansion in bonnet fungi (Mycena s.s.) driven by repeated elements and novel gene families across ecological guilds.</title>
        <authorList>
            <consortium name="Lawrence Berkeley National Laboratory"/>
            <person name="Harder C.B."/>
            <person name="Miyauchi S."/>
            <person name="Viragh M."/>
            <person name="Kuo A."/>
            <person name="Thoen E."/>
            <person name="Andreopoulos B."/>
            <person name="Lu D."/>
            <person name="Skrede I."/>
            <person name="Drula E."/>
            <person name="Henrissat B."/>
            <person name="Morin E."/>
            <person name="Kohler A."/>
            <person name="Barry K."/>
            <person name="LaButti K."/>
            <person name="Morin E."/>
            <person name="Salamov A."/>
            <person name="Lipzen A."/>
            <person name="Mereny Z."/>
            <person name="Hegedus B."/>
            <person name="Baldrian P."/>
            <person name="Stursova M."/>
            <person name="Weitz H."/>
            <person name="Taylor A."/>
            <person name="Grigoriev I.V."/>
            <person name="Nagy L.G."/>
            <person name="Martin F."/>
            <person name="Kauserud H."/>
        </authorList>
    </citation>
    <scope>NUCLEOTIDE SEQUENCE</scope>
    <source>
        <strain evidence="4">CBHHK188m</strain>
    </source>
</reference>